<dbReference type="Pfam" id="PF02463">
    <property type="entry name" value="SMC_N"/>
    <property type="match status" value="2"/>
</dbReference>
<evidence type="ECO:0000256" key="4">
    <source>
        <dbReference type="ARBA" id="ARBA00022741"/>
    </source>
</evidence>
<evidence type="ECO:0000313" key="16">
    <source>
        <dbReference type="Proteomes" id="UP001360560"/>
    </source>
</evidence>
<dbReference type="GO" id="GO:0005634">
    <property type="term" value="C:nucleus"/>
    <property type="evidence" value="ECO:0007669"/>
    <property type="project" value="UniProtKB-SubCell"/>
</dbReference>
<organism evidence="15 16">
    <name type="scientific">Saccharomycopsis crataegensis</name>
    <dbReference type="NCBI Taxonomy" id="43959"/>
    <lineage>
        <taxon>Eukaryota</taxon>
        <taxon>Fungi</taxon>
        <taxon>Dikarya</taxon>
        <taxon>Ascomycota</taxon>
        <taxon>Saccharomycotina</taxon>
        <taxon>Saccharomycetes</taxon>
        <taxon>Saccharomycopsidaceae</taxon>
        <taxon>Saccharomycopsis</taxon>
    </lineage>
</organism>
<proteinExistence type="inferred from homology"/>
<feature type="compositionally biased region" description="Acidic residues" evidence="13">
    <location>
        <begin position="1135"/>
        <end position="1146"/>
    </location>
</feature>
<dbReference type="InterPro" id="IPR036277">
    <property type="entry name" value="SMC_hinge_sf"/>
</dbReference>
<comment type="subcellular location">
    <subcellularLocation>
        <location evidence="1 11">Nucleus</location>
    </subcellularLocation>
</comment>
<dbReference type="GO" id="GO:0051301">
    <property type="term" value="P:cell division"/>
    <property type="evidence" value="ECO:0007669"/>
    <property type="project" value="UniProtKB-KW"/>
</dbReference>
<dbReference type="SUPFAM" id="SSF52540">
    <property type="entry name" value="P-loop containing nucleoside triphosphate hydrolases"/>
    <property type="match status" value="2"/>
</dbReference>
<dbReference type="InterPro" id="IPR027417">
    <property type="entry name" value="P-loop_NTPase"/>
</dbReference>
<dbReference type="GO" id="GO:0005524">
    <property type="term" value="F:ATP binding"/>
    <property type="evidence" value="ECO:0007669"/>
    <property type="project" value="UniProtKB-KW"/>
</dbReference>
<dbReference type="PANTHER" id="PTHR18937">
    <property type="entry name" value="STRUCTURAL MAINTENANCE OF CHROMOSOMES SMC FAMILY MEMBER"/>
    <property type="match status" value="1"/>
</dbReference>
<keyword evidence="9 11" id="KW-0539">Nucleus</keyword>
<evidence type="ECO:0000313" key="15">
    <source>
        <dbReference type="EMBL" id="GMM38896.1"/>
    </source>
</evidence>
<feature type="region of interest" description="Disordered" evidence="13">
    <location>
        <begin position="1080"/>
        <end position="1152"/>
    </location>
</feature>
<dbReference type="Proteomes" id="UP001360560">
    <property type="component" value="Unassembled WGS sequence"/>
</dbReference>
<dbReference type="Pfam" id="PF06470">
    <property type="entry name" value="SMC_hinge"/>
    <property type="match status" value="1"/>
</dbReference>
<evidence type="ECO:0000256" key="13">
    <source>
        <dbReference type="SAM" id="MobiDB-lite"/>
    </source>
</evidence>
<dbReference type="Gene3D" id="3.40.50.300">
    <property type="entry name" value="P-loop containing nucleotide triphosphate hydrolases"/>
    <property type="match status" value="2"/>
</dbReference>
<evidence type="ECO:0000256" key="2">
    <source>
        <dbReference type="ARBA" id="ARBA00006005"/>
    </source>
</evidence>
<dbReference type="InterPro" id="IPR010935">
    <property type="entry name" value="SMC_hinge"/>
</dbReference>
<dbReference type="GO" id="GO:0007076">
    <property type="term" value="P:mitotic chromosome condensation"/>
    <property type="evidence" value="ECO:0007669"/>
    <property type="project" value="TreeGrafter"/>
</dbReference>
<protein>
    <recommendedName>
        <fullName evidence="11">Structural maintenance of chromosomes protein</fullName>
    </recommendedName>
</protein>
<gene>
    <name evidence="15" type="ORF">DASC09_062350</name>
</gene>
<accession>A0AAV5QWK0</accession>
<sequence>MPLNVLRSPLKSINSNVEVVSPSKNRFIADEKPDLPPPSASASTRPMQLLALSPTKNTVLTQPDAVDEIGNSGSKSRLVIDKLVLTNFKSYVGVQEVGPFHSSFSAVVGPNGSGKSNVIDSMLFVFGFRANKMRQAKLSELIHNSDKHQNLSFCSVDVHFKQVIDKIDYGEDESPVDVVPGEDLVITRKAYRNNSSEYYINGNRSNYTEVTTLLKDQGIDLDHKRFLILQGEVESIAQMKPKAEKENDDGLLEYLEDIIGTAQYKSKIENSLDEVNNLNDVCVEKENRFEIVEKEKDNLEDDKDKALNFLKLDRQLTLKKSVAFQAQIHNRTEKSKENLEKFTKLKERLDEERKINADLHKEIKDLDTKYSECSMKIKDINEQINKLQKKQRQVDKENVRFDEQKKNLNNKIKKSEKMISATNTSLQNANTKLENHLMEQKEYEEELKELQSQLEIEVNELESVRKELSNKTKPFTDEISKIQKELQPWNEKLNAKESQVKVAESNVELIESEFSNFDKEIAAKQDQMEKIVDHGKKLQEQLISLKKEKSKIQKQIEHGTKETKNAEIRLQEMKENLTNTRHKVVDAKNSLSNSQNKSKVLSGLLRLQRSGRISGFYGRLGDLAVIDDQYDVAISTACSQLDDMVVETVEIGQQCIEYLRSQHLGYARFICLNKLRQFRMDPINTPMNCPRLFDLISPKDPKFLPAFYSVLRDTLVAENLNAANRAAYGSNKRYRVVTLDGKLIDTSGTLSGGGNYVHRGGMRTKSNSTYDDAELYTEEDVNHLESELVAKEKHFQVAQDTLREMETALKSLHDRDPEIDVSISKIELEMKSLTTDLASLTKIVEDLNSTKEATIAKLNSDLTDAKDIVTQRKQQLAELKDGASSLENQLEKLEQKIMDIGGVKLKMQKSEVDGINQKIEILNHKSSTTLHSIKKAQNEIKRSEKTLKNSEVELSTTSAELAKIEEEFAKKDTNTAELEKQINKLNDEKESIAEEVDQVKEELGTKKAKINELKSTEIELENSIEKYEAVVRHDKKAIASIKHELDSLEFRDVSHLIGWLDLGIPVKKAAVKEKFNKKKRKRKTRINDDGEEVEVEEEDDVEEESEEDNEHGQTEEIEVDENEEKEEDANKEGQEDNSEGENENDENGTQAESGEYDLSELKELKELFNTTGFPILNEEKISELDLDEVYNEIESIEGELENIRVDVNILEEYGRRASEYHNRKTDLNDAVAEREKLRDYVEELKKKRLNEFMKGFYTISSTLKEMYQMITMGGNAELELVDSLDPFAEGILFSVMPPKKSWKNISNLSGGEKTLSSLALVFALHKYKPTPLYVMDEIDAALDFRNVSIVANYIKERTQNAQFIVISLRNNMFELAQRLVGIYKVQNMTRSVTLKNRDILGNGNGGTDTRGRSSQMVPGSPIRNLSPLRMISQKRSRSPTRSPSQAP</sequence>
<keyword evidence="4" id="KW-0547">Nucleotide-binding</keyword>
<feature type="domain" description="SMC hinge" evidence="14">
    <location>
        <begin position="614"/>
        <end position="727"/>
    </location>
</feature>
<dbReference type="GO" id="GO:0000796">
    <property type="term" value="C:condensin complex"/>
    <property type="evidence" value="ECO:0007669"/>
    <property type="project" value="TreeGrafter"/>
</dbReference>
<evidence type="ECO:0000256" key="10">
    <source>
        <dbReference type="ARBA" id="ARBA00023306"/>
    </source>
</evidence>
<keyword evidence="3" id="KW-0132">Cell division</keyword>
<evidence type="ECO:0000256" key="5">
    <source>
        <dbReference type="ARBA" id="ARBA00022776"/>
    </source>
</evidence>
<comment type="similarity">
    <text evidence="2">Belongs to the SMC family. SMC4 subfamily.</text>
</comment>
<dbReference type="PIRSF" id="PIRSF005719">
    <property type="entry name" value="SMC"/>
    <property type="match status" value="1"/>
</dbReference>
<name>A0AAV5QWK0_9ASCO</name>
<dbReference type="EMBL" id="BTFZ01000020">
    <property type="protein sequence ID" value="GMM38896.1"/>
    <property type="molecule type" value="Genomic_DNA"/>
</dbReference>
<feature type="coiled-coil region" evidence="12">
    <location>
        <begin position="1186"/>
        <end position="1247"/>
    </location>
</feature>
<evidence type="ECO:0000256" key="1">
    <source>
        <dbReference type="ARBA" id="ARBA00004123"/>
    </source>
</evidence>
<dbReference type="SMART" id="SM00968">
    <property type="entry name" value="SMC_hinge"/>
    <property type="match status" value="1"/>
</dbReference>
<dbReference type="RefSeq" id="XP_064855891.1">
    <property type="nucleotide sequence ID" value="XM_064999819.1"/>
</dbReference>
<dbReference type="Gene3D" id="1.20.5.170">
    <property type="match status" value="1"/>
</dbReference>
<feature type="compositionally biased region" description="Acidic residues" evidence="13">
    <location>
        <begin position="1089"/>
        <end position="1127"/>
    </location>
</feature>
<dbReference type="Gene3D" id="1.20.1060.20">
    <property type="match status" value="1"/>
</dbReference>
<dbReference type="InterPro" id="IPR024704">
    <property type="entry name" value="SMC"/>
</dbReference>
<keyword evidence="6" id="KW-0067">ATP-binding</keyword>
<dbReference type="PANTHER" id="PTHR18937:SF172">
    <property type="entry name" value="STRUCTURAL MAINTENANCE OF CHROMOSOMES PROTEIN"/>
    <property type="match status" value="1"/>
</dbReference>
<dbReference type="GeneID" id="90076884"/>
<evidence type="ECO:0000256" key="9">
    <source>
        <dbReference type="ARBA" id="ARBA00023242"/>
    </source>
</evidence>
<dbReference type="FunFam" id="3.40.50.300:FF:000481">
    <property type="entry name" value="Structural maintenance of chromosomes 4"/>
    <property type="match status" value="1"/>
</dbReference>
<evidence type="ECO:0000256" key="3">
    <source>
        <dbReference type="ARBA" id="ARBA00022618"/>
    </source>
</evidence>
<keyword evidence="8" id="KW-0226">DNA condensation</keyword>
<keyword evidence="7 12" id="KW-0175">Coiled coil</keyword>
<evidence type="ECO:0000259" key="14">
    <source>
        <dbReference type="SMART" id="SM00968"/>
    </source>
</evidence>
<feature type="coiled-coil region" evidence="12">
    <location>
        <begin position="332"/>
        <end position="590"/>
    </location>
</feature>
<keyword evidence="10" id="KW-0131">Cell cycle</keyword>
<evidence type="ECO:0000256" key="11">
    <source>
        <dbReference type="PIRNR" id="PIRNR005719"/>
    </source>
</evidence>
<keyword evidence="5" id="KW-0498">Mitosis</keyword>
<evidence type="ECO:0000256" key="7">
    <source>
        <dbReference type="ARBA" id="ARBA00023054"/>
    </source>
</evidence>
<evidence type="ECO:0000256" key="12">
    <source>
        <dbReference type="SAM" id="Coils"/>
    </source>
</evidence>
<feature type="coiled-coil region" evidence="12">
    <location>
        <begin position="795"/>
        <end position="1030"/>
    </location>
</feature>
<feature type="region of interest" description="Disordered" evidence="13">
    <location>
        <begin position="1398"/>
        <end position="1447"/>
    </location>
</feature>
<dbReference type="SUPFAM" id="SSF75553">
    <property type="entry name" value="Smc hinge domain"/>
    <property type="match status" value="1"/>
</dbReference>
<reference evidence="15 16" key="1">
    <citation type="journal article" date="2023" name="Elife">
        <title>Identification of key yeast species and microbe-microbe interactions impacting larval growth of Drosophila in the wild.</title>
        <authorList>
            <person name="Mure A."/>
            <person name="Sugiura Y."/>
            <person name="Maeda R."/>
            <person name="Honda K."/>
            <person name="Sakurai N."/>
            <person name="Takahashi Y."/>
            <person name="Watada M."/>
            <person name="Katoh T."/>
            <person name="Gotoh A."/>
            <person name="Gotoh Y."/>
            <person name="Taniguchi I."/>
            <person name="Nakamura K."/>
            <person name="Hayashi T."/>
            <person name="Katayama T."/>
            <person name="Uemura T."/>
            <person name="Hattori Y."/>
        </authorList>
    </citation>
    <scope>NUCLEOTIDE SEQUENCE [LARGE SCALE GENOMIC DNA]</scope>
    <source>
        <strain evidence="15 16">SC-9</strain>
    </source>
</reference>
<dbReference type="GO" id="GO:0016887">
    <property type="term" value="F:ATP hydrolysis activity"/>
    <property type="evidence" value="ECO:0007669"/>
    <property type="project" value="InterPro"/>
</dbReference>
<dbReference type="Gene3D" id="3.30.70.1620">
    <property type="match status" value="1"/>
</dbReference>
<evidence type="ECO:0000256" key="8">
    <source>
        <dbReference type="ARBA" id="ARBA00023067"/>
    </source>
</evidence>
<keyword evidence="16" id="KW-1185">Reference proteome</keyword>
<dbReference type="Gene3D" id="1.10.287.1490">
    <property type="match status" value="2"/>
</dbReference>
<dbReference type="InterPro" id="IPR003395">
    <property type="entry name" value="RecF/RecN/SMC_N"/>
</dbReference>
<comment type="caution">
    <text evidence="15">The sequence shown here is derived from an EMBL/GenBank/DDBJ whole genome shotgun (WGS) entry which is preliminary data.</text>
</comment>
<feature type="coiled-coil region" evidence="12">
    <location>
        <begin position="268"/>
        <end position="302"/>
    </location>
</feature>
<dbReference type="FunFam" id="3.40.50.300:FF:000585">
    <property type="entry name" value="Structural maintenance of chromosomes 4"/>
    <property type="match status" value="1"/>
</dbReference>
<evidence type="ECO:0000256" key="6">
    <source>
        <dbReference type="ARBA" id="ARBA00022840"/>
    </source>
</evidence>